<feature type="transmembrane region" description="Helical" evidence="6">
    <location>
        <begin position="117"/>
        <end position="135"/>
    </location>
</feature>
<evidence type="ECO:0000256" key="3">
    <source>
        <dbReference type="ARBA" id="ARBA00022692"/>
    </source>
</evidence>
<feature type="transmembrane region" description="Helical" evidence="6">
    <location>
        <begin position="284"/>
        <end position="301"/>
    </location>
</feature>
<keyword evidence="3 6" id="KW-0812">Transmembrane</keyword>
<evidence type="ECO:0000313" key="8">
    <source>
        <dbReference type="EMBL" id="QSX32219.1"/>
    </source>
</evidence>
<dbReference type="InterPro" id="IPR011701">
    <property type="entry name" value="MFS"/>
</dbReference>
<organism evidence="8 9">
    <name type="scientific">Shewanella avicenniae</name>
    <dbReference type="NCBI Taxonomy" id="2814294"/>
    <lineage>
        <taxon>Bacteria</taxon>
        <taxon>Pseudomonadati</taxon>
        <taxon>Pseudomonadota</taxon>
        <taxon>Gammaproteobacteria</taxon>
        <taxon>Alteromonadales</taxon>
        <taxon>Shewanellaceae</taxon>
        <taxon>Shewanella</taxon>
    </lineage>
</organism>
<dbReference type="PANTHER" id="PTHR43124">
    <property type="entry name" value="PURINE EFFLUX PUMP PBUE"/>
    <property type="match status" value="1"/>
</dbReference>
<dbReference type="RefSeq" id="WP_207353464.1">
    <property type="nucleotide sequence ID" value="NZ_CP071503.1"/>
</dbReference>
<dbReference type="EMBL" id="CP071503">
    <property type="protein sequence ID" value="QSX32219.1"/>
    <property type="molecule type" value="Genomic_DNA"/>
</dbReference>
<dbReference type="Gene3D" id="1.20.1250.20">
    <property type="entry name" value="MFS general substrate transporter like domains"/>
    <property type="match status" value="1"/>
</dbReference>
<name>A0ABX7QL89_9GAMM</name>
<feature type="domain" description="Major facilitator superfamily (MFS) profile" evidence="7">
    <location>
        <begin position="21"/>
        <end position="396"/>
    </location>
</feature>
<feature type="transmembrane region" description="Helical" evidence="6">
    <location>
        <begin position="343"/>
        <end position="368"/>
    </location>
</feature>
<dbReference type="InterPro" id="IPR020846">
    <property type="entry name" value="MFS_dom"/>
</dbReference>
<evidence type="ECO:0000259" key="7">
    <source>
        <dbReference type="PROSITE" id="PS50850"/>
    </source>
</evidence>
<dbReference type="Pfam" id="PF07690">
    <property type="entry name" value="MFS_1"/>
    <property type="match status" value="1"/>
</dbReference>
<evidence type="ECO:0000313" key="9">
    <source>
        <dbReference type="Proteomes" id="UP000662770"/>
    </source>
</evidence>
<feature type="transmembrane region" description="Helical" evidence="6">
    <location>
        <begin position="88"/>
        <end position="111"/>
    </location>
</feature>
<protein>
    <submittedName>
        <fullName evidence="8">MFS transporter</fullName>
    </submittedName>
</protein>
<feature type="transmembrane region" description="Helical" evidence="6">
    <location>
        <begin position="257"/>
        <end position="277"/>
    </location>
</feature>
<dbReference type="PROSITE" id="PS50850">
    <property type="entry name" value="MFS"/>
    <property type="match status" value="1"/>
</dbReference>
<dbReference type="CDD" id="cd17324">
    <property type="entry name" value="MFS_NepI_like"/>
    <property type="match status" value="1"/>
</dbReference>
<keyword evidence="4 6" id="KW-1133">Transmembrane helix</keyword>
<keyword evidence="9" id="KW-1185">Reference proteome</keyword>
<dbReference type="Proteomes" id="UP000662770">
    <property type="component" value="Chromosome"/>
</dbReference>
<feature type="transmembrane region" description="Helical" evidence="6">
    <location>
        <begin position="307"/>
        <end position="331"/>
    </location>
</feature>
<dbReference type="PANTHER" id="PTHR43124:SF5">
    <property type="entry name" value="PURINE RIBONUCLEOSIDE EFFLUX PUMP NEPI"/>
    <property type="match status" value="1"/>
</dbReference>
<comment type="subcellular location">
    <subcellularLocation>
        <location evidence="1">Cell membrane</location>
        <topology evidence="1">Multi-pass membrane protein</topology>
    </subcellularLocation>
</comment>
<keyword evidence="5 6" id="KW-0472">Membrane</keyword>
<evidence type="ECO:0000256" key="6">
    <source>
        <dbReference type="SAM" id="Phobius"/>
    </source>
</evidence>
<dbReference type="SUPFAM" id="SSF103473">
    <property type="entry name" value="MFS general substrate transporter"/>
    <property type="match status" value="1"/>
</dbReference>
<dbReference type="InterPro" id="IPR036259">
    <property type="entry name" value="MFS_trans_sf"/>
</dbReference>
<accession>A0ABX7QL89</accession>
<sequence>MHDSIHSAQQPQTRSTRATWTAIISLMLGVAALISAELLPVSLLTDMAQELAISTGMAGQMISTTATLAMLSGLILPSLFKSQDRRHLILSFTSLLVVSSILTSVASNIWLLLSARVLLGVAIGGFWAILTPLTMQLVPAEKVASAFSIIFSGVSLALVVAAPLGSYLGDIYGWRAVFVAVALMSLLVLLLQWFAVPSVHSNEQKHSGGMLKLLKRHGVAIAFFAMLLSFTGNQMLYIYMRPYMEQYLSFNIEQISLSWVCFGVASFMGVTFAGVLVQRFLKQILLGMPLAMVIVALAMLMGPKLHLLAFVLIAAWGFFGAVLPIIWSTWITRALPDAADSAGGLYSAALQIAAIIGASLSGGAIDLFGISANMWLTALIMLLTIVLTLGSLLRLPLEQPSAAASSRAA</sequence>
<feature type="transmembrane region" description="Helical" evidence="6">
    <location>
        <begin position="20"/>
        <end position="39"/>
    </location>
</feature>
<feature type="transmembrane region" description="Helical" evidence="6">
    <location>
        <begin position="174"/>
        <end position="196"/>
    </location>
</feature>
<gene>
    <name evidence="8" type="ORF">JYB87_10540</name>
</gene>
<feature type="transmembrane region" description="Helical" evidence="6">
    <location>
        <begin position="51"/>
        <end position="76"/>
    </location>
</feature>
<evidence type="ECO:0000256" key="1">
    <source>
        <dbReference type="ARBA" id="ARBA00004651"/>
    </source>
</evidence>
<feature type="transmembrane region" description="Helical" evidence="6">
    <location>
        <begin position="217"/>
        <end position="237"/>
    </location>
</feature>
<reference evidence="8 9" key="1">
    <citation type="submission" date="2021-03" db="EMBL/GenBank/DDBJ databases">
        <title>Novel species identification of genus Shewanella.</title>
        <authorList>
            <person name="Liu G."/>
            <person name="Zhang Q."/>
        </authorList>
    </citation>
    <scope>NUCLEOTIDE SEQUENCE [LARGE SCALE GENOMIC DNA]</scope>
    <source>
        <strain evidence="8 9">FJAT-51800</strain>
    </source>
</reference>
<dbReference type="InterPro" id="IPR050189">
    <property type="entry name" value="MFS_Efflux_Transporters"/>
</dbReference>
<evidence type="ECO:0000256" key="5">
    <source>
        <dbReference type="ARBA" id="ARBA00023136"/>
    </source>
</evidence>
<evidence type="ECO:0000256" key="2">
    <source>
        <dbReference type="ARBA" id="ARBA00022475"/>
    </source>
</evidence>
<evidence type="ECO:0000256" key="4">
    <source>
        <dbReference type="ARBA" id="ARBA00022989"/>
    </source>
</evidence>
<feature type="transmembrane region" description="Helical" evidence="6">
    <location>
        <begin position="147"/>
        <end position="168"/>
    </location>
</feature>
<keyword evidence="2" id="KW-1003">Cell membrane</keyword>
<feature type="transmembrane region" description="Helical" evidence="6">
    <location>
        <begin position="374"/>
        <end position="397"/>
    </location>
</feature>
<proteinExistence type="predicted"/>